<keyword evidence="4" id="KW-0732">Signal</keyword>
<dbReference type="InterPro" id="IPR036419">
    <property type="entry name" value="Ribosomal_S3_C_sf"/>
</dbReference>
<dbReference type="Gene3D" id="3.30.1140.32">
    <property type="entry name" value="Ribosomal protein S3, C-terminal domain"/>
    <property type="match status" value="1"/>
</dbReference>
<dbReference type="InterPro" id="IPR020798">
    <property type="entry name" value="Ribosomal_uL16_CS"/>
</dbReference>
<dbReference type="GO" id="GO:1990904">
    <property type="term" value="C:ribonucleoprotein complex"/>
    <property type="evidence" value="ECO:0007669"/>
    <property type="project" value="UniProtKB-KW"/>
</dbReference>
<evidence type="ECO:0000256" key="3">
    <source>
        <dbReference type="ARBA" id="ARBA00023274"/>
    </source>
</evidence>
<comment type="similarity">
    <text evidence="1">Belongs to the universal ribosomal protein uS3 family.</text>
</comment>
<keyword evidence="3" id="KW-0687">Ribonucleoprotein</keyword>
<dbReference type="PANTHER" id="PTHR35928:SF2">
    <property type="entry name" value="SMALL RIBOSOMAL SUBUNIT PROTEIN US3M"/>
    <property type="match status" value="1"/>
</dbReference>
<dbReference type="GO" id="GO:0005840">
    <property type="term" value="C:ribosome"/>
    <property type="evidence" value="ECO:0007669"/>
    <property type="project" value="UniProtKB-KW"/>
</dbReference>
<evidence type="ECO:0000256" key="4">
    <source>
        <dbReference type="SAM" id="SignalP"/>
    </source>
</evidence>
<proteinExistence type="inferred from homology"/>
<evidence type="ECO:0000256" key="1">
    <source>
        <dbReference type="ARBA" id="ARBA00010761"/>
    </source>
</evidence>
<evidence type="ECO:0008006" key="7">
    <source>
        <dbReference type="Google" id="ProtNLM"/>
    </source>
</evidence>
<dbReference type="GO" id="GO:0019843">
    <property type="term" value="F:rRNA binding"/>
    <property type="evidence" value="ECO:0007669"/>
    <property type="project" value="InterPro"/>
</dbReference>
<dbReference type="PROSITE" id="PS00586">
    <property type="entry name" value="RIBOSOMAL_L16_1"/>
    <property type="match status" value="1"/>
</dbReference>
<protein>
    <recommendedName>
        <fullName evidence="7">Ribosomal protein L16</fullName>
    </recommendedName>
</protein>
<dbReference type="GO" id="GO:0003735">
    <property type="term" value="F:structural constituent of ribosome"/>
    <property type="evidence" value="ECO:0007669"/>
    <property type="project" value="InterPro"/>
</dbReference>
<dbReference type="GO" id="GO:0006412">
    <property type="term" value="P:translation"/>
    <property type="evidence" value="ECO:0007669"/>
    <property type="project" value="InterPro"/>
</dbReference>
<dbReference type="InterPro" id="IPR036920">
    <property type="entry name" value="Ribosomal_uL16_sf"/>
</dbReference>
<name>A0A9D5BHH6_PEA</name>
<evidence type="ECO:0000313" key="5">
    <source>
        <dbReference type="EMBL" id="KAI5443681.1"/>
    </source>
</evidence>
<dbReference type="AlphaFoldDB" id="A0A9D5BHH6"/>
<keyword evidence="2" id="KW-0689">Ribosomal protein</keyword>
<accession>A0A9D5BHH6</accession>
<dbReference type="PRINTS" id="PR00060">
    <property type="entry name" value="RIBOSOMALL16"/>
</dbReference>
<gene>
    <name evidence="5" type="ORF">KIW84_012364</name>
</gene>
<organism evidence="5 6">
    <name type="scientific">Pisum sativum</name>
    <name type="common">Garden pea</name>
    <name type="synonym">Lathyrus oleraceus</name>
    <dbReference type="NCBI Taxonomy" id="3888"/>
    <lineage>
        <taxon>Eukaryota</taxon>
        <taxon>Viridiplantae</taxon>
        <taxon>Streptophyta</taxon>
        <taxon>Embryophyta</taxon>
        <taxon>Tracheophyta</taxon>
        <taxon>Spermatophyta</taxon>
        <taxon>Magnoliopsida</taxon>
        <taxon>eudicotyledons</taxon>
        <taxon>Gunneridae</taxon>
        <taxon>Pentapetalae</taxon>
        <taxon>rosids</taxon>
        <taxon>fabids</taxon>
        <taxon>Fabales</taxon>
        <taxon>Fabaceae</taxon>
        <taxon>Papilionoideae</taxon>
        <taxon>50 kb inversion clade</taxon>
        <taxon>NPAAA clade</taxon>
        <taxon>Hologalegina</taxon>
        <taxon>IRL clade</taxon>
        <taxon>Fabeae</taxon>
        <taxon>Lathyrus</taxon>
    </lineage>
</organism>
<evidence type="ECO:0000256" key="2">
    <source>
        <dbReference type="ARBA" id="ARBA00022980"/>
    </source>
</evidence>
<dbReference type="Proteomes" id="UP001058974">
    <property type="component" value="Chromosome 1"/>
</dbReference>
<dbReference type="InterPro" id="IPR044954">
    <property type="entry name" value="Ribosomal_uS3m_plant"/>
</dbReference>
<evidence type="ECO:0000313" key="6">
    <source>
        <dbReference type="Proteomes" id="UP001058974"/>
    </source>
</evidence>
<dbReference type="InterPro" id="IPR000114">
    <property type="entry name" value="Ribosomal_uL16_bact-type"/>
</dbReference>
<dbReference type="PANTHER" id="PTHR35928">
    <property type="entry name" value="RIBOSOMAL PROTEIN S3, MITOCHONDRIAL"/>
    <property type="match status" value="1"/>
</dbReference>
<dbReference type="Gramene" id="Psat01G0236400-T1">
    <property type="protein sequence ID" value="KAI5443681.1"/>
    <property type="gene ID" value="KIW84_012364"/>
</dbReference>
<dbReference type="SUPFAM" id="SSF54821">
    <property type="entry name" value="Ribosomal protein S3 C-terminal domain"/>
    <property type="match status" value="1"/>
</dbReference>
<comment type="caution">
    <text evidence="5">The sequence shown here is derived from an EMBL/GenBank/DDBJ whole genome shotgun (WGS) entry which is preliminary data.</text>
</comment>
<keyword evidence="6" id="KW-1185">Reference proteome</keyword>
<dbReference type="EMBL" id="JAMSHJ010000001">
    <property type="protein sequence ID" value="KAI5443681.1"/>
    <property type="molecule type" value="Genomic_DNA"/>
</dbReference>
<feature type="signal peptide" evidence="4">
    <location>
        <begin position="1"/>
        <end position="16"/>
    </location>
</feature>
<sequence length="269" mass="30556">MLTLIALNIILSLGIAGNIISMKTMGQGSGYLVKPAPVFNLGIKYLKKILPEKLERVEQKSFQSQNKEALRRIKTRDFEKGLIRKDVRQHDPRKKRLSSIPWEPEFKRESSMQLHTCQSEGAEIASTECGKYGKTSRNVFNQKIDYASPEVSTRYGISARRAIIGHFHRAMSRQFRKNGKIWVRVFADIPITGKPTEAYDPDTLRVFSGTLSSDCIRYSLYDHKVVWCLGRSSLLAFGRDREARRSRDIADQCTPHLVEREGNAAPAAI</sequence>
<dbReference type="SUPFAM" id="SSF54686">
    <property type="entry name" value="Ribosomal protein L16p/L10e"/>
    <property type="match status" value="1"/>
</dbReference>
<feature type="chain" id="PRO_5038867006" description="Ribosomal protein L16" evidence="4">
    <location>
        <begin position="17"/>
        <end position="269"/>
    </location>
</feature>
<reference evidence="5 6" key="1">
    <citation type="journal article" date="2022" name="Nat. Genet.">
        <title>Improved pea reference genome and pan-genome highlight genomic features and evolutionary characteristics.</title>
        <authorList>
            <person name="Yang T."/>
            <person name="Liu R."/>
            <person name="Luo Y."/>
            <person name="Hu S."/>
            <person name="Wang D."/>
            <person name="Wang C."/>
            <person name="Pandey M.K."/>
            <person name="Ge S."/>
            <person name="Xu Q."/>
            <person name="Li N."/>
            <person name="Li G."/>
            <person name="Huang Y."/>
            <person name="Saxena R.K."/>
            <person name="Ji Y."/>
            <person name="Li M."/>
            <person name="Yan X."/>
            <person name="He Y."/>
            <person name="Liu Y."/>
            <person name="Wang X."/>
            <person name="Xiang C."/>
            <person name="Varshney R.K."/>
            <person name="Ding H."/>
            <person name="Gao S."/>
            <person name="Zong X."/>
        </authorList>
    </citation>
    <scope>NUCLEOTIDE SEQUENCE [LARGE SCALE GENOMIC DNA]</scope>
    <source>
        <strain evidence="5 6">cv. Zhongwan 6</strain>
    </source>
</reference>